<protein>
    <submittedName>
        <fullName evidence="1">Uncharacterized protein</fullName>
    </submittedName>
</protein>
<accession>E1GX04</accession>
<dbReference type="AlphaFoldDB" id="E1GX04"/>
<dbReference type="eggNOG" id="ENOG502ZUEQ">
    <property type="taxonomic scope" value="Bacteria"/>
</dbReference>
<sequence>MAEVKGLKERTIVEGIYNPLNRAFDFYWNGEGAMLWIGENGELIDE</sequence>
<gene>
    <name evidence="1" type="ORF">HMPREF9018_0122</name>
</gene>
<reference evidence="1 2" key="1">
    <citation type="submission" date="2010-09" db="EMBL/GenBank/DDBJ databases">
        <authorList>
            <person name="Harkins D.M."/>
            <person name="Madupu R."/>
            <person name="Durkin A.S."/>
            <person name="Torralba M."/>
            <person name="Methe B."/>
            <person name="Sutton G.G."/>
            <person name="Nelson K.E."/>
        </authorList>
    </citation>
    <scope>NUCLEOTIDE SEQUENCE [LARGE SCALE GENOMIC DNA]</scope>
    <source>
        <strain evidence="1 2">CRIS 21A-A</strain>
    </source>
</reference>
<name>E1GX04_9BACT</name>
<evidence type="ECO:0000313" key="1">
    <source>
        <dbReference type="EMBL" id="EFN90795.1"/>
    </source>
</evidence>
<proteinExistence type="predicted"/>
<dbReference type="Proteomes" id="UP000016016">
    <property type="component" value="Unassembled WGS sequence"/>
</dbReference>
<organism evidence="1 2">
    <name type="scientific">Prevotella amnii CRIS 21A-A</name>
    <dbReference type="NCBI Taxonomy" id="679191"/>
    <lineage>
        <taxon>Bacteria</taxon>
        <taxon>Pseudomonadati</taxon>
        <taxon>Bacteroidota</taxon>
        <taxon>Bacteroidia</taxon>
        <taxon>Bacteroidales</taxon>
        <taxon>Prevotellaceae</taxon>
        <taxon>Prevotella</taxon>
    </lineage>
</organism>
<comment type="caution">
    <text evidence="1">The sequence shown here is derived from an EMBL/GenBank/DDBJ whole genome shotgun (WGS) entry which is preliminary data.</text>
</comment>
<dbReference type="EMBL" id="ADFQ01000084">
    <property type="protein sequence ID" value="EFN90795.1"/>
    <property type="molecule type" value="Genomic_DNA"/>
</dbReference>
<evidence type="ECO:0000313" key="2">
    <source>
        <dbReference type="Proteomes" id="UP000016016"/>
    </source>
</evidence>